<evidence type="ECO:0000313" key="2">
    <source>
        <dbReference type="Proteomes" id="UP000007319"/>
    </source>
</evidence>
<dbReference type="Proteomes" id="UP000007319">
    <property type="component" value="Plasmid AZOBR_p5"/>
</dbReference>
<evidence type="ECO:0000313" key="1">
    <source>
        <dbReference type="EMBL" id="CCD03846.1"/>
    </source>
</evidence>
<dbReference type="CDD" id="cd00093">
    <property type="entry name" value="HTH_XRE"/>
    <property type="match status" value="1"/>
</dbReference>
<dbReference type="Gene3D" id="1.10.260.40">
    <property type="entry name" value="lambda repressor-like DNA-binding domains"/>
    <property type="match status" value="1"/>
</dbReference>
<dbReference type="InterPro" id="IPR001387">
    <property type="entry name" value="Cro/C1-type_HTH"/>
</dbReference>
<dbReference type="RefSeq" id="WP_014242645.1">
    <property type="nucleotide sequence ID" value="NC_016619.1"/>
</dbReference>
<reference evidence="1 2" key="1">
    <citation type="journal article" date="2011" name="PLoS Genet.">
        <title>Azospirillum genomes reveal transition of bacteria from aquatic to terrestrial environments.</title>
        <authorList>
            <person name="Wisniewski-Dye F."/>
            <person name="Borziak K."/>
            <person name="Khalsa-Moyers G."/>
            <person name="Alexandre G."/>
            <person name="Sukharnikov L.O."/>
            <person name="Wuichet K."/>
            <person name="Hurst G.B."/>
            <person name="McDonald W.H."/>
            <person name="Robertson J.S."/>
            <person name="Barbe V."/>
            <person name="Calteau A."/>
            <person name="Rouy Z."/>
            <person name="Mangenot S."/>
            <person name="Prigent-Combaret C."/>
            <person name="Normand P."/>
            <person name="Boyer M."/>
            <person name="Siguier P."/>
            <person name="Dessaux Y."/>
            <person name="Elmerich C."/>
            <person name="Condemine G."/>
            <person name="Krishnen G."/>
            <person name="Kennedy I."/>
            <person name="Paterson A.H."/>
            <person name="Gonzalez V."/>
            <person name="Mavingui P."/>
            <person name="Zhulin I.B."/>
        </authorList>
    </citation>
    <scope>NUCLEOTIDE SEQUENCE [LARGE SCALE GENOMIC DNA]</scope>
    <source>
        <strain evidence="1 2">Sp245</strain>
    </source>
</reference>
<geneLocation type="plasmid" evidence="1 2">
    <name>AZOBR_p5</name>
</geneLocation>
<keyword evidence="1" id="KW-0614">Plasmid</keyword>
<proteinExistence type="predicted"/>
<dbReference type="GO" id="GO:0003677">
    <property type="term" value="F:DNA binding"/>
    <property type="evidence" value="ECO:0007669"/>
    <property type="project" value="InterPro"/>
</dbReference>
<organism evidence="1 2">
    <name type="scientific">Azospirillum baldaniorum</name>
    <dbReference type="NCBI Taxonomy" id="1064539"/>
    <lineage>
        <taxon>Bacteria</taxon>
        <taxon>Pseudomonadati</taxon>
        <taxon>Pseudomonadota</taxon>
        <taxon>Alphaproteobacteria</taxon>
        <taxon>Rhodospirillales</taxon>
        <taxon>Azospirillaceae</taxon>
        <taxon>Azospirillum</taxon>
    </lineage>
</organism>
<gene>
    <name evidence="1" type="ORF">AZOBR_p50073</name>
</gene>
<dbReference type="AlphaFoldDB" id="A0A9P1K1K3"/>
<dbReference type="SUPFAM" id="SSF47413">
    <property type="entry name" value="lambda repressor-like DNA-binding domains"/>
    <property type="match status" value="1"/>
</dbReference>
<dbReference type="InterPro" id="IPR010982">
    <property type="entry name" value="Lambda_DNA-bd_dom_sf"/>
</dbReference>
<evidence type="ECO:0008006" key="3">
    <source>
        <dbReference type="Google" id="ProtNLM"/>
    </source>
</evidence>
<dbReference type="EMBL" id="HE577332">
    <property type="protein sequence ID" value="CCD03846.1"/>
    <property type="molecule type" value="Genomic_DNA"/>
</dbReference>
<dbReference type="KEGG" id="abs:AZOBR_p50073"/>
<dbReference type="Pfam" id="PF13560">
    <property type="entry name" value="HTH_31"/>
    <property type="match status" value="1"/>
</dbReference>
<keyword evidence="2" id="KW-1185">Reference proteome</keyword>
<sequence length="94" mass="10219">MTPTQCKAARRRLAWSIEELAHRAMRSHTVVGEFERGKKPGSAAVLASLCRAFAEAGVDAEAMLKVRTAVMNGILAADHTAAEPFARRPFRRAA</sequence>
<name>A0A9P1K1K3_9PROT</name>
<protein>
    <recommendedName>
        <fullName evidence="3">HTH cro/C1-type domain-containing protein</fullName>
    </recommendedName>
</protein>
<accession>A0A9P1K1K3</accession>